<dbReference type="InterPro" id="IPR002035">
    <property type="entry name" value="VWF_A"/>
</dbReference>
<gene>
    <name evidence="3" type="ORF">Mal4_56040</name>
</gene>
<dbReference type="Proteomes" id="UP000320496">
    <property type="component" value="Chromosome"/>
</dbReference>
<dbReference type="OrthoDB" id="219385at2"/>
<dbReference type="PROSITE" id="PS50234">
    <property type="entry name" value="VWFA"/>
    <property type="match status" value="1"/>
</dbReference>
<evidence type="ECO:0000313" key="3">
    <source>
        <dbReference type="EMBL" id="QDU41239.1"/>
    </source>
</evidence>
<accession>A0A517ZFM2</accession>
<sequence>MAKQNWKAKQSRTVVKTRSTRRWSDEAARRTRDTIRLLVPLVLFAGVVFLFFALIRWLNPLPTSRLIVVTARNDVEVLSPNVAAVADARALLQLPEVFELADADISPANLEQFQAQIRGIENHRPNRLTLFPWQPSRTVVYVNATGVALPQPDAEPDEQTLIPWLVPDGFDPDEDPTAQLIPVSSIVRALADSRASQKLLVLDCQKPGVHPYFGTRTGRFVEAVKDLLESLDRSETRGLFVLLSSRPGEDSWPMHPGGGSVFGNFFLRGVSGEAEPTGKRNERVNLAELYTYLDEQMQRWATDFCLARQRPMLFDFGQATDSFEVTVSRTSKRVPAPGLGAGSISRSQNSAELEQAWTRYAEFSVRAAAPWEWAPVQWNVIQDQLILADRLYQQGDYESSSRTLQRLQSGLAALLDSHRAVVRLMRANAPAPADFLMECCARDWNEIRGSPLAIGPFDDLQGLPDQVIDDPAAMTTVMDRLNEVAAEQASPLPPTLHFLRLIDRELAADRPNGTLDDHERLKQIVQLRQRAEQVATPQSPQIGPWLTRLLLRADAQRRIREDAFLLASGQPLPVGEHPPEPAASKTGFDNLETTKQTLTAAYEMRNRLLAELPSWIAFLARSEQLLVDMFPEEGAAADDATVEEDGSAQVAGTKFPLLAAQKVRHLIGGLEDLTLQLLVQPASLTDGQLQQQIDQVALTLADLELQLNQLHRGRARYAIDLAQPRLWPSNAATWRRIDAALVLPYLTLGAGRTDQVTPEAAARLRLQLIDRLNERVSKADEQDKPADAEQRSEHGQFIAQLFWRLRRLPFLDDAPDVTDLVDDEQENSTSWQQVLELVDTATNSGAEVDELQRADIAFRLLPRDLGTDLAVFSPTILLRTQLLADWLLVQADRAADDFYGSVDENTAPYSQNLAGEYVDAALRLANAKELLRAFSAGTDRSDSPTPQLEAGLQPDLDRLRNKLSGYQSLLQTTGLVGRPPEVVFRATDYAPLKLNVRHREQFPSGTAAVHTVPPQRPVGTAGPDGVGVLVTRPELEKPDQRMSLATTLTFRGHRFRGTFPMAVVDELAGATIAYRKQNAGPGRLLLRSRQVSNDPLRLLFILDCSRSMAFAGESGQPRIADLKQVLRHFAAFAESGNVQVGIRVFGHRVADINAAEAHTDTERLLPIGPFNRTRLEKVLPAIVPRGHSPIFNALLQARDDFGNVTEGRREIVLISDGADNWALAGQKPGIDELTQAFQGSGIRINAIGYDVERFADYVQLKEIARASAPVGRCVTVATAESMLQELAGLAGLPGFRVSQRGETIHEEPHFAAGARAVELPAGTYDVEILAPGKSVLASRSIRVLPAELHELVYDSASLEYASPPQERAVRFVAGTDKRPDLAVLETQLLGNQLVVDFGLHSSATFSGDLLPVSAAITAVQDNEPGESWYAAQLPPNVDSEGFPAWRIAIDDWPAAADAFQLRVSWNQLPTRRIPVSLDWNRKFDTRTVADNVLLTRREQQTRRIDDVDMSLVTLTFVLETASPGIELWSCIPQSSIAFARNTYNVEQGIFTTRFAMPDGKPPASVLLQQSEPASPERTIQVLVPLDAERINR</sequence>
<name>A0A517ZFM2_9PLAN</name>
<dbReference type="Gene3D" id="3.40.50.410">
    <property type="entry name" value="von Willebrand factor, type A domain"/>
    <property type="match status" value="1"/>
</dbReference>
<dbReference type="InterPro" id="IPR036465">
    <property type="entry name" value="vWFA_dom_sf"/>
</dbReference>
<dbReference type="RefSeq" id="WP_145372442.1">
    <property type="nucleotide sequence ID" value="NZ_CP036275.1"/>
</dbReference>
<keyword evidence="1" id="KW-0472">Membrane</keyword>
<keyword evidence="1" id="KW-1133">Transmembrane helix</keyword>
<evidence type="ECO:0000313" key="4">
    <source>
        <dbReference type="Proteomes" id="UP000320496"/>
    </source>
</evidence>
<dbReference type="SUPFAM" id="SSF53300">
    <property type="entry name" value="vWA-like"/>
    <property type="match status" value="1"/>
</dbReference>
<feature type="domain" description="VWFA" evidence="2">
    <location>
        <begin position="1097"/>
        <end position="1290"/>
    </location>
</feature>
<evidence type="ECO:0000259" key="2">
    <source>
        <dbReference type="PROSITE" id="PS50234"/>
    </source>
</evidence>
<keyword evidence="1" id="KW-0812">Transmembrane</keyword>
<proteinExistence type="predicted"/>
<dbReference type="KEGG" id="mri:Mal4_56040"/>
<feature type="transmembrane region" description="Helical" evidence="1">
    <location>
        <begin position="37"/>
        <end position="58"/>
    </location>
</feature>
<dbReference type="SMART" id="SM00327">
    <property type="entry name" value="VWA"/>
    <property type="match status" value="1"/>
</dbReference>
<evidence type="ECO:0000256" key="1">
    <source>
        <dbReference type="SAM" id="Phobius"/>
    </source>
</evidence>
<dbReference type="CDD" id="cd00198">
    <property type="entry name" value="vWFA"/>
    <property type="match status" value="1"/>
</dbReference>
<keyword evidence="4" id="KW-1185">Reference proteome</keyword>
<reference evidence="3 4" key="1">
    <citation type="submission" date="2019-02" db="EMBL/GenBank/DDBJ databases">
        <title>Deep-cultivation of Planctomycetes and their phenomic and genomic characterization uncovers novel biology.</title>
        <authorList>
            <person name="Wiegand S."/>
            <person name="Jogler M."/>
            <person name="Boedeker C."/>
            <person name="Pinto D."/>
            <person name="Vollmers J."/>
            <person name="Rivas-Marin E."/>
            <person name="Kohn T."/>
            <person name="Peeters S.H."/>
            <person name="Heuer A."/>
            <person name="Rast P."/>
            <person name="Oberbeckmann S."/>
            <person name="Bunk B."/>
            <person name="Jeske O."/>
            <person name="Meyerdierks A."/>
            <person name="Storesund J.E."/>
            <person name="Kallscheuer N."/>
            <person name="Luecker S."/>
            <person name="Lage O.M."/>
            <person name="Pohl T."/>
            <person name="Merkel B.J."/>
            <person name="Hornburger P."/>
            <person name="Mueller R.-W."/>
            <person name="Bruemmer F."/>
            <person name="Labrenz M."/>
            <person name="Spormann A.M."/>
            <person name="Op den Camp H."/>
            <person name="Overmann J."/>
            <person name="Amann R."/>
            <person name="Jetten M.S.M."/>
            <person name="Mascher T."/>
            <person name="Medema M.H."/>
            <person name="Devos D.P."/>
            <person name="Kaster A.-K."/>
            <person name="Ovreas L."/>
            <person name="Rohde M."/>
            <person name="Galperin M.Y."/>
            <person name="Jogler C."/>
        </authorList>
    </citation>
    <scope>NUCLEOTIDE SEQUENCE [LARGE SCALE GENOMIC DNA]</scope>
    <source>
        <strain evidence="3 4">Mal4</strain>
    </source>
</reference>
<organism evidence="3 4">
    <name type="scientific">Maioricimonas rarisocia</name>
    <dbReference type="NCBI Taxonomy" id="2528026"/>
    <lineage>
        <taxon>Bacteria</taxon>
        <taxon>Pseudomonadati</taxon>
        <taxon>Planctomycetota</taxon>
        <taxon>Planctomycetia</taxon>
        <taxon>Planctomycetales</taxon>
        <taxon>Planctomycetaceae</taxon>
        <taxon>Maioricimonas</taxon>
    </lineage>
</organism>
<dbReference type="EMBL" id="CP036275">
    <property type="protein sequence ID" value="QDU41239.1"/>
    <property type="molecule type" value="Genomic_DNA"/>
</dbReference>
<protein>
    <recommendedName>
        <fullName evidence="2">VWFA domain-containing protein</fullName>
    </recommendedName>
</protein>